<evidence type="ECO:0008006" key="4">
    <source>
        <dbReference type="Google" id="ProtNLM"/>
    </source>
</evidence>
<accession>A0ABR5HEZ3</accession>
<sequence>MANSDNTVLAKPLRYFRGQEGEGDAGDGNVTPDSKPFRVDRARFAELKANGLVEEAGDEPAAEESPADDLAQTDETDAGDDTTPRRGRRKP</sequence>
<feature type="region of interest" description="Disordered" evidence="1">
    <location>
        <begin position="1"/>
        <end position="37"/>
    </location>
</feature>
<comment type="caution">
    <text evidence="2">The sequence shown here is derived from an EMBL/GenBank/DDBJ whole genome shotgun (WGS) entry which is preliminary data.</text>
</comment>
<feature type="region of interest" description="Disordered" evidence="1">
    <location>
        <begin position="49"/>
        <end position="91"/>
    </location>
</feature>
<keyword evidence="3" id="KW-1185">Reference proteome</keyword>
<feature type="compositionally biased region" description="Acidic residues" evidence="1">
    <location>
        <begin position="55"/>
        <end position="80"/>
    </location>
</feature>
<dbReference type="EMBL" id="JTHG01000066">
    <property type="protein sequence ID" value="KMO25060.1"/>
    <property type="molecule type" value="Genomic_DNA"/>
</dbReference>
<reference evidence="2 3" key="1">
    <citation type="submission" date="2014-11" db="EMBL/GenBank/DDBJ databases">
        <title>Comparative genomics of Methylobacterium species.</title>
        <authorList>
            <person name="Chaudhry V."/>
            <person name="Patil P.B."/>
        </authorList>
    </citation>
    <scope>NUCLEOTIDE SEQUENCE [LARGE SCALE GENOMIC DNA]</scope>
    <source>
        <strain evidence="2 3">SE3.6</strain>
    </source>
</reference>
<name>A0ABR5HEZ3_9HYPH</name>
<evidence type="ECO:0000313" key="2">
    <source>
        <dbReference type="EMBL" id="KMO25060.1"/>
    </source>
</evidence>
<proteinExistence type="predicted"/>
<gene>
    <name evidence="2" type="ORF">QR79_09830</name>
</gene>
<protein>
    <recommendedName>
        <fullName evidence="4">Transcriptional regulator</fullName>
    </recommendedName>
</protein>
<evidence type="ECO:0000256" key="1">
    <source>
        <dbReference type="SAM" id="MobiDB-lite"/>
    </source>
</evidence>
<evidence type="ECO:0000313" key="3">
    <source>
        <dbReference type="Proteomes" id="UP000036471"/>
    </source>
</evidence>
<organism evidence="2 3">
    <name type="scientific">Methylobacterium indicum</name>
    <dbReference type="NCBI Taxonomy" id="1775910"/>
    <lineage>
        <taxon>Bacteria</taxon>
        <taxon>Pseudomonadati</taxon>
        <taxon>Pseudomonadota</taxon>
        <taxon>Alphaproteobacteria</taxon>
        <taxon>Hyphomicrobiales</taxon>
        <taxon>Methylobacteriaceae</taxon>
        <taxon>Methylobacterium</taxon>
    </lineage>
</organism>
<dbReference type="Proteomes" id="UP000036471">
    <property type="component" value="Unassembled WGS sequence"/>
</dbReference>
<dbReference type="RefSeq" id="WP_048428214.1">
    <property type="nucleotide sequence ID" value="NZ_JTHF01000116.1"/>
</dbReference>